<proteinExistence type="predicted"/>
<keyword evidence="1" id="KW-0472">Membrane</keyword>
<feature type="transmembrane region" description="Helical" evidence="1">
    <location>
        <begin position="57"/>
        <end position="81"/>
    </location>
</feature>
<keyword evidence="1" id="KW-0812">Transmembrane</keyword>
<comment type="caution">
    <text evidence="2">The sequence shown here is derived from an EMBL/GenBank/DDBJ whole genome shotgun (WGS) entry which is preliminary data.</text>
</comment>
<evidence type="ECO:0000313" key="3">
    <source>
        <dbReference type="Proteomes" id="UP000032545"/>
    </source>
</evidence>
<keyword evidence="3" id="KW-1185">Reference proteome</keyword>
<dbReference type="Proteomes" id="UP000032545">
    <property type="component" value="Unassembled WGS sequence"/>
</dbReference>
<reference evidence="2 3" key="2">
    <citation type="journal article" date="2016" name="Genome Announc.">
        <title>Permanent Draft Genome Sequences for Two Variants of Frankia sp. Strain CpI1, the First Frankia Strain Isolated from Root Nodules of Comptonia peregrina.</title>
        <authorList>
            <person name="Oshone R."/>
            <person name="Hurst S.G.IV."/>
            <person name="Abebe-Akele F."/>
            <person name="Simpson S."/>
            <person name="Morris K."/>
            <person name="Thomas W.K."/>
            <person name="Tisa L.S."/>
        </authorList>
    </citation>
    <scope>NUCLEOTIDE SEQUENCE [LARGE SCALE GENOMIC DNA]</scope>
    <source>
        <strain evidence="3">CpI1-S</strain>
    </source>
</reference>
<accession>A0A0D8BFM5</accession>
<keyword evidence="1" id="KW-1133">Transmembrane helix</keyword>
<dbReference type="AlphaFoldDB" id="A0A0D8BFM5"/>
<evidence type="ECO:0000256" key="1">
    <source>
        <dbReference type="SAM" id="Phobius"/>
    </source>
</evidence>
<sequence>MPLTSPPTEQVGPRDEPAAGRADRLVAAGCVLFGIGLLATAVAVIPFFFGVRNLPTWLNAVAGGGLTIGFAVALAGVLVAVRSRIPEEADPDLYRTNPHLPID</sequence>
<evidence type="ECO:0000313" key="2">
    <source>
        <dbReference type="EMBL" id="KJE22212.1"/>
    </source>
</evidence>
<gene>
    <name evidence="2" type="ORF">FF36_03475</name>
</gene>
<name>A0A0D8BFM5_9ACTN</name>
<dbReference type="PATRIC" id="fig|1502723.3.peg.2913"/>
<dbReference type="EMBL" id="JYFN01000026">
    <property type="protein sequence ID" value="KJE22212.1"/>
    <property type="molecule type" value="Genomic_DNA"/>
</dbReference>
<organism evidence="2 3">
    <name type="scientific">Frankia torreyi</name>
    <dbReference type="NCBI Taxonomy" id="1856"/>
    <lineage>
        <taxon>Bacteria</taxon>
        <taxon>Bacillati</taxon>
        <taxon>Actinomycetota</taxon>
        <taxon>Actinomycetes</taxon>
        <taxon>Frankiales</taxon>
        <taxon>Frankiaceae</taxon>
        <taxon>Frankia</taxon>
    </lineage>
</organism>
<dbReference type="RefSeq" id="WP_044886104.1">
    <property type="nucleotide sequence ID" value="NZ_JYFN01000026.1"/>
</dbReference>
<feature type="transmembrane region" description="Helical" evidence="1">
    <location>
        <begin position="25"/>
        <end position="51"/>
    </location>
</feature>
<reference evidence="3" key="1">
    <citation type="submission" date="2015-02" db="EMBL/GenBank/DDBJ databases">
        <title>Draft Genome of Frankia sp. CpI1-S.</title>
        <authorList>
            <person name="Oshone R.T."/>
            <person name="Ngom M."/>
            <person name="Ghodhbane-Gtari F."/>
            <person name="Gtari M."/>
            <person name="Morris K."/>
            <person name="Thomas K."/>
            <person name="Sen A."/>
            <person name="Tisa L.S."/>
        </authorList>
    </citation>
    <scope>NUCLEOTIDE SEQUENCE [LARGE SCALE GENOMIC DNA]</scope>
    <source>
        <strain evidence="3">CpI1-S</strain>
    </source>
</reference>
<protein>
    <submittedName>
        <fullName evidence="2">Uncharacterized protein</fullName>
    </submittedName>
</protein>